<comment type="cofactor">
    <cofactor evidence="8">
        <name>[4Fe-4S] cluster</name>
        <dbReference type="ChEBI" id="CHEBI:49883"/>
    </cofactor>
    <text evidence="8">Binds 2 [4Fe-4S] clusters per subunit.</text>
</comment>
<dbReference type="HAMAP" id="MF_00461">
    <property type="entry name" value="RsxC_RnfC"/>
    <property type="match status" value="1"/>
</dbReference>
<evidence type="ECO:0000256" key="1">
    <source>
        <dbReference type="ARBA" id="ARBA00022448"/>
    </source>
</evidence>
<dbReference type="InterPro" id="IPR037225">
    <property type="entry name" value="Nuo51_FMN-bd_sf"/>
</dbReference>
<dbReference type="PANTHER" id="PTHR43034:SF2">
    <property type="entry name" value="ION-TRANSLOCATING OXIDOREDUCTASE COMPLEX SUBUNIT C"/>
    <property type="match status" value="1"/>
</dbReference>
<keyword evidence="1 8" id="KW-0813">Transport</keyword>
<dbReference type="SUPFAM" id="SSF46548">
    <property type="entry name" value="alpha-helical ferredoxin"/>
    <property type="match status" value="1"/>
</dbReference>
<organism evidence="11 12">
    <name type="scientific">Planctobacterium marinum</name>
    <dbReference type="NCBI Taxonomy" id="1631968"/>
    <lineage>
        <taxon>Bacteria</taxon>
        <taxon>Pseudomonadati</taxon>
        <taxon>Pseudomonadota</taxon>
        <taxon>Gammaproteobacteria</taxon>
        <taxon>Alteromonadales</taxon>
        <taxon>Alteromonadaceae</taxon>
        <taxon>Planctobacterium</taxon>
    </lineage>
</organism>
<gene>
    <name evidence="8" type="primary">rnfC</name>
    <name evidence="11" type="ORF">MACH26_30030</name>
</gene>
<feature type="compositionally biased region" description="Basic and acidic residues" evidence="9">
    <location>
        <begin position="667"/>
        <end position="678"/>
    </location>
</feature>
<feature type="compositionally biased region" description="Basic and acidic residues" evidence="9">
    <location>
        <begin position="466"/>
        <end position="503"/>
    </location>
</feature>
<dbReference type="RefSeq" id="WP_338293504.1">
    <property type="nucleotide sequence ID" value="NZ_AP027272.1"/>
</dbReference>
<name>A0AA48HRP7_9ALTE</name>
<evidence type="ECO:0000313" key="11">
    <source>
        <dbReference type="EMBL" id="BDX07482.1"/>
    </source>
</evidence>
<dbReference type="Gene3D" id="3.40.50.11540">
    <property type="entry name" value="NADH-ubiquinone oxidoreductase 51kDa subunit"/>
    <property type="match status" value="1"/>
</dbReference>
<dbReference type="InterPro" id="IPR026902">
    <property type="entry name" value="RnfC_N"/>
</dbReference>
<dbReference type="Pfam" id="PF01512">
    <property type="entry name" value="Complex1_51K"/>
    <property type="match status" value="1"/>
</dbReference>
<reference evidence="11" key="1">
    <citation type="submission" date="2023-01" db="EMBL/GenBank/DDBJ databases">
        <title>Complete genome sequence of Planctobacterium marinum strain Dej080120_11.</title>
        <authorList>
            <person name="Ueki S."/>
            <person name="Maruyama F."/>
        </authorList>
    </citation>
    <scope>NUCLEOTIDE SEQUENCE</scope>
    <source>
        <strain evidence="11">Dej080120_11</strain>
    </source>
</reference>
<dbReference type="AlphaFoldDB" id="A0AA48HRP7"/>
<feature type="compositionally biased region" description="Low complexity" evidence="9">
    <location>
        <begin position="512"/>
        <end position="537"/>
    </location>
</feature>
<keyword evidence="12" id="KW-1185">Reference proteome</keyword>
<dbReference type="GO" id="GO:0009055">
    <property type="term" value="F:electron transfer activity"/>
    <property type="evidence" value="ECO:0007669"/>
    <property type="project" value="InterPro"/>
</dbReference>
<evidence type="ECO:0000256" key="6">
    <source>
        <dbReference type="ARBA" id="ARBA00023004"/>
    </source>
</evidence>
<evidence type="ECO:0000256" key="2">
    <source>
        <dbReference type="ARBA" id="ARBA00022485"/>
    </source>
</evidence>
<dbReference type="PROSITE" id="PS51379">
    <property type="entry name" value="4FE4S_FER_2"/>
    <property type="match status" value="2"/>
</dbReference>
<comment type="function">
    <text evidence="8">Part of a membrane-bound complex that couples electron transfer with translocation of ions across the membrane.</text>
</comment>
<feature type="region of interest" description="Disordered" evidence="9">
    <location>
        <begin position="466"/>
        <end position="704"/>
    </location>
</feature>
<dbReference type="PANTHER" id="PTHR43034">
    <property type="entry name" value="ION-TRANSLOCATING OXIDOREDUCTASE COMPLEX SUBUNIT C"/>
    <property type="match status" value="1"/>
</dbReference>
<keyword evidence="2 8" id="KW-0004">4Fe-4S</keyword>
<proteinExistence type="inferred from homology"/>
<keyword evidence="7 8" id="KW-0411">Iron-sulfur</keyword>
<dbReference type="KEGG" id="pmaw:MACH26_30030"/>
<evidence type="ECO:0000256" key="7">
    <source>
        <dbReference type="ARBA" id="ARBA00023014"/>
    </source>
</evidence>
<comment type="similarity">
    <text evidence="8">Belongs to the 4Fe4S bacterial-type ferredoxin family. RnfC subfamily.</text>
</comment>
<feature type="compositionally biased region" description="Low complexity" evidence="9">
    <location>
        <begin position="633"/>
        <end position="643"/>
    </location>
</feature>
<feature type="binding site" evidence="8">
    <location>
        <position position="429"/>
    </location>
    <ligand>
        <name>[4Fe-4S] cluster</name>
        <dbReference type="ChEBI" id="CHEBI:49883"/>
        <label>1</label>
    </ligand>
</feature>
<comment type="subunit">
    <text evidence="8">The complex is composed of six subunits: RnfA, RnfB, RnfC, RnfD, RnfE and RnfG.</text>
</comment>
<keyword evidence="8" id="KW-0997">Cell inner membrane</keyword>
<feature type="binding site" evidence="8">
    <location>
        <position position="386"/>
    </location>
    <ligand>
        <name>[4Fe-4S] cluster</name>
        <dbReference type="ChEBI" id="CHEBI:49883"/>
        <label>1</label>
    </ligand>
</feature>
<feature type="binding site" evidence="8">
    <location>
        <position position="425"/>
    </location>
    <ligand>
        <name>[4Fe-4S] cluster</name>
        <dbReference type="ChEBI" id="CHEBI:49883"/>
        <label>2</label>
    </ligand>
</feature>
<feature type="compositionally biased region" description="Basic and acidic residues" evidence="9">
    <location>
        <begin position="584"/>
        <end position="616"/>
    </location>
</feature>
<feature type="binding site" evidence="8">
    <location>
        <position position="390"/>
    </location>
    <ligand>
        <name>[4Fe-4S] cluster</name>
        <dbReference type="ChEBI" id="CHEBI:49883"/>
        <label>2</label>
    </ligand>
</feature>
<dbReference type="Pfam" id="PF13375">
    <property type="entry name" value="RnfC_N"/>
    <property type="match status" value="1"/>
</dbReference>
<dbReference type="NCBIfam" id="NF003454">
    <property type="entry name" value="PRK05035.1"/>
    <property type="match status" value="1"/>
</dbReference>
<dbReference type="GO" id="GO:0051539">
    <property type="term" value="F:4 iron, 4 sulfur cluster binding"/>
    <property type="evidence" value="ECO:0007669"/>
    <property type="project" value="UniProtKB-KW"/>
</dbReference>
<feature type="domain" description="4Fe-4S ferredoxin-type" evidence="10">
    <location>
        <begin position="370"/>
        <end position="400"/>
    </location>
</feature>
<dbReference type="SUPFAM" id="SSF142019">
    <property type="entry name" value="Nqo1 FMN-binding domain-like"/>
    <property type="match status" value="1"/>
</dbReference>
<keyword evidence="3 8" id="KW-0479">Metal-binding</keyword>
<protein>
    <recommendedName>
        <fullName evidence="8">Ion-translocating oxidoreductase complex subunit C</fullName>
        <ecNumber evidence="8">7.-.-.-</ecNumber>
    </recommendedName>
    <alternativeName>
        <fullName evidence="8">Rnf electron transport complex subunit C</fullName>
    </alternativeName>
</protein>
<comment type="subcellular location">
    <subcellularLocation>
        <location evidence="8">Cell inner membrane</location>
        <topology evidence="8">Peripheral membrane protein</topology>
    </subcellularLocation>
</comment>
<dbReference type="Pfam" id="PF12838">
    <property type="entry name" value="Fer4_7"/>
    <property type="match status" value="1"/>
</dbReference>
<keyword evidence="8" id="KW-1003">Cell membrane</keyword>
<dbReference type="GO" id="GO:0046872">
    <property type="term" value="F:metal ion binding"/>
    <property type="evidence" value="ECO:0007669"/>
    <property type="project" value="UniProtKB-KW"/>
</dbReference>
<evidence type="ECO:0000256" key="9">
    <source>
        <dbReference type="SAM" id="MobiDB-lite"/>
    </source>
</evidence>
<accession>A0AA48HRP7</accession>
<dbReference type="GO" id="GO:0022900">
    <property type="term" value="P:electron transport chain"/>
    <property type="evidence" value="ECO:0007669"/>
    <property type="project" value="UniProtKB-UniRule"/>
</dbReference>
<dbReference type="InterPro" id="IPR017896">
    <property type="entry name" value="4Fe4S_Fe-S-bd"/>
</dbReference>
<dbReference type="PROSITE" id="PS00198">
    <property type="entry name" value="4FE4S_FER_1"/>
    <property type="match status" value="2"/>
</dbReference>
<evidence type="ECO:0000256" key="8">
    <source>
        <dbReference type="HAMAP-Rule" id="MF_00461"/>
    </source>
</evidence>
<feature type="compositionally biased region" description="Low complexity" evidence="9">
    <location>
        <begin position="553"/>
        <end position="569"/>
    </location>
</feature>
<feature type="binding site" evidence="8">
    <location>
        <position position="422"/>
    </location>
    <ligand>
        <name>[4Fe-4S] cluster</name>
        <dbReference type="ChEBI" id="CHEBI:49883"/>
        <label>2</label>
    </ligand>
</feature>
<feature type="binding site" evidence="8">
    <location>
        <position position="380"/>
    </location>
    <ligand>
        <name>[4Fe-4S] cluster</name>
        <dbReference type="ChEBI" id="CHEBI:49883"/>
        <label>1</label>
    </ligand>
</feature>
<feature type="binding site" evidence="8">
    <location>
        <position position="419"/>
    </location>
    <ligand>
        <name>[4Fe-4S] cluster</name>
        <dbReference type="ChEBI" id="CHEBI:49883"/>
        <label>2</label>
    </ligand>
</feature>
<dbReference type="InterPro" id="IPR017900">
    <property type="entry name" value="4Fe4S_Fe_S_CS"/>
</dbReference>
<evidence type="ECO:0000256" key="3">
    <source>
        <dbReference type="ARBA" id="ARBA00022723"/>
    </source>
</evidence>
<feature type="binding site" evidence="8">
    <location>
        <position position="383"/>
    </location>
    <ligand>
        <name>[4Fe-4S] cluster</name>
        <dbReference type="ChEBI" id="CHEBI:49883"/>
        <label>1</label>
    </ligand>
</feature>
<keyword evidence="5 8" id="KW-0249">Electron transport</keyword>
<dbReference type="NCBIfam" id="TIGR01945">
    <property type="entry name" value="rnfC"/>
    <property type="match status" value="1"/>
</dbReference>
<dbReference type="GO" id="GO:0005886">
    <property type="term" value="C:plasma membrane"/>
    <property type="evidence" value="ECO:0007669"/>
    <property type="project" value="UniProtKB-SubCell"/>
</dbReference>
<keyword evidence="8" id="KW-1278">Translocase</keyword>
<dbReference type="EC" id="7.-.-.-" evidence="8"/>
<dbReference type="Gene3D" id="3.30.70.20">
    <property type="match status" value="1"/>
</dbReference>
<dbReference type="Pfam" id="PF10531">
    <property type="entry name" value="SLBB"/>
    <property type="match status" value="1"/>
</dbReference>
<evidence type="ECO:0000256" key="5">
    <source>
        <dbReference type="ARBA" id="ARBA00022982"/>
    </source>
</evidence>
<keyword evidence="4 8" id="KW-0677">Repeat</keyword>
<dbReference type="InterPro" id="IPR010208">
    <property type="entry name" value="Ion_transpt_RnfC/RsxC"/>
</dbReference>
<feature type="domain" description="4Fe-4S ferredoxin-type" evidence="10">
    <location>
        <begin position="410"/>
        <end position="439"/>
    </location>
</feature>
<dbReference type="InterPro" id="IPR011538">
    <property type="entry name" value="Nuo51_FMN-bd"/>
</dbReference>
<dbReference type="EMBL" id="AP027272">
    <property type="protein sequence ID" value="BDX07482.1"/>
    <property type="molecule type" value="Genomic_DNA"/>
</dbReference>
<dbReference type="InterPro" id="IPR019554">
    <property type="entry name" value="Soluble_ligand-bd"/>
</dbReference>
<keyword evidence="8" id="KW-0472">Membrane</keyword>
<evidence type="ECO:0000259" key="10">
    <source>
        <dbReference type="PROSITE" id="PS51379"/>
    </source>
</evidence>
<keyword evidence="6 8" id="KW-0408">Iron</keyword>
<dbReference type="Proteomes" id="UP001333710">
    <property type="component" value="Chromosome"/>
</dbReference>
<evidence type="ECO:0000313" key="12">
    <source>
        <dbReference type="Proteomes" id="UP001333710"/>
    </source>
</evidence>
<sequence length="704" mass="76274">MLTDIIAKIKKGQFWQFPGGVNPPGKKSLSNEQEIERLPLADKLYIPVKQHVGVAGRVSVEINQRVLKGQQLTHSMNPFAVPVHAPTSGTIVSVEDHVSNSPSGIEEKTIVLQPDGQEEWIDLKPLSDYQSLPRVSLVEEICSAGIAGMGGAGFPAHIKLSSGKNIEFLIINGVECEPYITSDDRLMREHAWQIRQGIDVLCHILKPQQVLIAIEDNKPEAFAAMEIAFQDNSNYLLCAVETKYPAGGEKQLIQVLTGKEVPSRGLPVDIGIIMHNVGTCFAIADAVFSGKPLIERVVTLTGEAIERPQNAWLPIGTPVGHAIEQASYISEKQAQRRIIMGGPMMGYTLHSDLVPVVKTTNCLLVPADTEMPTPGEELPCIRCGACADACPAGLLPQQLHWHAQSKEFDKAKELNLFDCIECGACAFVCPSNIPLVHSYRSAKAEIRIQEDEALKASKAKERFEARNARLEKEKQEREEKARQSAAARAERQKKKENQPDKPEAGTANDRVAAALARAKAKKAQQQTETASQQNEAADVQSSLTPSDQQDRVAAAIARAKAKKAQQAQATNAEDEQPSTSQTDAVKDTADARSPEPKDVTEPKDGAEVNPEEDKKARVAAAIARAKAKKLQNSAASSTPSSASDKAEEQQPELVLEEPGSDNTASDETVKAEISKQDKIAAAIARAKAKKAARAQSDNNTDDEN</sequence>
<evidence type="ECO:0000256" key="4">
    <source>
        <dbReference type="ARBA" id="ARBA00022737"/>
    </source>
</evidence>